<dbReference type="Gene3D" id="3.10.450.530">
    <property type="entry name" value="Ribonuclease toxin, BrnT, of type II toxin-antitoxin system"/>
    <property type="match status" value="1"/>
</dbReference>
<organism evidence="1 2">
    <name type="scientific">Methylobacterium aquaticum</name>
    <dbReference type="NCBI Taxonomy" id="270351"/>
    <lineage>
        <taxon>Bacteria</taxon>
        <taxon>Pseudomonadati</taxon>
        <taxon>Pseudomonadota</taxon>
        <taxon>Alphaproteobacteria</taxon>
        <taxon>Hyphomicrobiales</taxon>
        <taxon>Methylobacteriaceae</taxon>
        <taxon>Methylobacterium</taxon>
    </lineage>
</organism>
<reference evidence="2" key="2">
    <citation type="submission" date="2015-01" db="EMBL/GenBank/DDBJ databases">
        <title>Complete genome sequence of Methylobacterium aquaticum strain 22A.</title>
        <authorList>
            <person name="Tani A."/>
            <person name="Ogura Y."/>
            <person name="Hayashi T."/>
        </authorList>
    </citation>
    <scope>NUCLEOTIDE SEQUENCE [LARGE SCALE GENOMIC DNA]</scope>
    <source>
        <strain evidence="2">MA-22A</strain>
    </source>
</reference>
<dbReference type="KEGG" id="maqu:Maq22A_c06925"/>
<evidence type="ECO:0000313" key="1">
    <source>
        <dbReference type="EMBL" id="BAQ44724.1"/>
    </source>
</evidence>
<dbReference type="InterPro" id="IPR007460">
    <property type="entry name" value="BrnT_toxin"/>
</dbReference>
<dbReference type="STRING" id="270351.Maq22A_c06925"/>
<dbReference type="Pfam" id="PF04365">
    <property type="entry name" value="BrnT_toxin"/>
    <property type="match status" value="1"/>
</dbReference>
<accession>A0A0C6FI15</accession>
<gene>
    <name evidence="1" type="ORF">Maq22A_c06925</name>
</gene>
<dbReference type="InterPro" id="IPR038573">
    <property type="entry name" value="BrnT_sf"/>
</dbReference>
<evidence type="ECO:0008006" key="3">
    <source>
        <dbReference type="Google" id="ProtNLM"/>
    </source>
</evidence>
<protein>
    <recommendedName>
        <fullName evidence="3">BrnT family toxin</fullName>
    </recommendedName>
</protein>
<dbReference type="Proteomes" id="UP000061432">
    <property type="component" value="Chromosome"/>
</dbReference>
<dbReference type="EMBL" id="AP014704">
    <property type="protein sequence ID" value="BAQ44724.1"/>
    <property type="molecule type" value="Genomic_DNA"/>
</dbReference>
<dbReference type="OrthoDB" id="839663at2"/>
<evidence type="ECO:0000313" key="2">
    <source>
        <dbReference type="Proteomes" id="UP000061432"/>
    </source>
</evidence>
<name>A0A0C6FI15_9HYPH</name>
<dbReference type="RefSeq" id="WP_060846182.1">
    <property type="nucleotide sequence ID" value="NZ_AP014704.1"/>
</dbReference>
<reference evidence="1 2" key="1">
    <citation type="journal article" date="2015" name="Genome Announc.">
        <title>Complete Genome Sequence of Methylobacterium aquaticum Strain 22A, Isolated from Racomitrium japonicum Moss.</title>
        <authorList>
            <person name="Tani A."/>
            <person name="Ogura Y."/>
            <person name="Hayashi T."/>
            <person name="Kimbara K."/>
        </authorList>
    </citation>
    <scope>NUCLEOTIDE SEQUENCE [LARGE SCALE GENOMIC DNA]</scope>
    <source>
        <strain evidence="1 2">MA-22A</strain>
    </source>
</reference>
<sequence>MLFSYDEPKRQANLAKHGFDFAEFEEAFDFDRYAVLPAKPSPTGRSRHKLVGTWYGVTVVVAIVSPLGSEAIDIVSIRHAARKERAIYDAL</sequence>
<proteinExistence type="predicted"/>
<dbReference type="AlphaFoldDB" id="A0A0C6FI15"/>
<dbReference type="PATRIC" id="fig|270351.10.peg.1317"/>